<evidence type="ECO:0000313" key="1">
    <source>
        <dbReference type="EMBL" id="VDM71927.1"/>
    </source>
</evidence>
<protein>
    <submittedName>
        <fullName evidence="1">Uncharacterized protein</fullName>
    </submittedName>
</protein>
<organism evidence="1 2">
    <name type="scientific">Strongylus vulgaris</name>
    <name type="common">Blood worm</name>
    <dbReference type="NCBI Taxonomy" id="40348"/>
    <lineage>
        <taxon>Eukaryota</taxon>
        <taxon>Metazoa</taxon>
        <taxon>Ecdysozoa</taxon>
        <taxon>Nematoda</taxon>
        <taxon>Chromadorea</taxon>
        <taxon>Rhabditida</taxon>
        <taxon>Rhabditina</taxon>
        <taxon>Rhabditomorpha</taxon>
        <taxon>Strongyloidea</taxon>
        <taxon>Strongylidae</taxon>
        <taxon>Strongylus</taxon>
    </lineage>
</organism>
<reference evidence="1 2" key="1">
    <citation type="submission" date="2018-11" db="EMBL/GenBank/DDBJ databases">
        <authorList>
            <consortium name="Pathogen Informatics"/>
        </authorList>
    </citation>
    <scope>NUCLEOTIDE SEQUENCE [LARGE SCALE GENOMIC DNA]</scope>
</reference>
<dbReference type="AlphaFoldDB" id="A0A3P7J6G2"/>
<name>A0A3P7J6G2_STRVU</name>
<dbReference type="EMBL" id="UYYB01022794">
    <property type="protein sequence ID" value="VDM71927.1"/>
    <property type="molecule type" value="Genomic_DNA"/>
</dbReference>
<accession>A0A3P7J6G2</accession>
<proteinExistence type="predicted"/>
<sequence>MVNLLYPEKSQILNLKFILLGRTTVVATRTAFLAVRSRETRVMVMWMA</sequence>
<gene>
    <name evidence="1" type="ORF">SVUK_LOCUS6925</name>
</gene>
<evidence type="ECO:0000313" key="2">
    <source>
        <dbReference type="Proteomes" id="UP000270094"/>
    </source>
</evidence>
<dbReference type="Proteomes" id="UP000270094">
    <property type="component" value="Unassembled WGS sequence"/>
</dbReference>
<keyword evidence="2" id="KW-1185">Reference proteome</keyword>